<evidence type="ECO:0000313" key="2">
    <source>
        <dbReference type="EMBL" id="SIR50408.1"/>
    </source>
</evidence>
<protein>
    <submittedName>
        <fullName evidence="2">Uncharacterized protein</fullName>
    </submittedName>
</protein>
<keyword evidence="3" id="KW-1185">Reference proteome</keyword>
<evidence type="ECO:0000256" key="1">
    <source>
        <dbReference type="SAM" id="SignalP"/>
    </source>
</evidence>
<organism evidence="2 3">
    <name type="scientific">Pontibacter lucknowensis</name>
    <dbReference type="NCBI Taxonomy" id="1077936"/>
    <lineage>
        <taxon>Bacteria</taxon>
        <taxon>Pseudomonadati</taxon>
        <taxon>Bacteroidota</taxon>
        <taxon>Cytophagia</taxon>
        <taxon>Cytophagales</taxon>
        <taxon>Hymenobacteraceae</taxon>
        <taxon>Pontibacter</taxon>
    </lineage>
</organism>
<evidence type="ECO:0000313" key="3">
    <source>
        <dbReference type="Proteomes" id="UP000185924"/>
    </source>
</evidence>
<gene>
    <name evidence="2" type="ORF">SAMN05421545_3958</name>
</gene>
<proteinExistence type="predicted"/>
<name>A0A1N7BGC7_9BACT</name>
<feature type="chain" id="PRO_5012568733" evidence="1">
    <location>
        <begin position="21"/>
        <end position="187"/>
    </location>
</feature>
<reference evidence="3" key="1">
    <citation type="submission" date="2017-01" db="EMBL/GenBank/DDBJ databases">
        <authorList>
            <person name="Varghese N."/>
            <person name="Submissions S."/>
        </authorList>
    </citation>
    <scope>NUCLEOTIDE SEQUENCE [LARGE SCALE GENOMIC DNA]</scope>
    <source>
        <strain evidence="3">DM9</strain>
    </source>
</reference>
<feature type="signal peptide" evidence="1">
    <location>
        <begin position="1"/>
        <end position="20"/>
    </location>
</feature>
<dbReference type="RefSeq" id="WP_076423341.1">
    <property type="nucleotide sequence ID" value="NZ_FTNM01000011.1"/>
</dbReference>
<accession>A0A1N7BGC7</accession>
<keyword evidence="1" id="KW-0732">Signal</keyword>
<dbReference type="OrthoDB" id="851066at2"/>
<dbReference type="EMBL" id="FTNM01000011">
    <property type="protein sequence ID" value="SIR50408.1"/>
    <property type="molecule type" value="Genomic_DNA"/>
</dbReference>
<sequence>MGVIRLILFSLILIQTTAYSQVDFDKIKQKRLEPITIDTVNEDVLIVEKRFATLYFKKADVREYAIPHNNLGVRIDQHHNNLLEVVNTSGDTRLVDWWNDYTDEERQSIHGNPNFVNEHKKALSELYYVGADLIHDGKFMVVDKASGEEVRKGLKIKRVKGLYGSRYVEFLLPNGQKFWHLVTRLGE</sequence>
<dbReference type="Proteomes" id="UP000185924">
    <property type="component" value="Unassembled WGS sequence"/>
</dbReference>
<dbReference type="AlphaFoldDB" id="A0A1N7BGC7"/>
<dbReference type="STRING" id="1077936.SAMN05421545_3958"/>